<sequence>MSRIHPTEAKNTDTIELASTSNRPTVWTVWKKSSMSFQGTDGFSIFDSQGKLAFRVDNYSRRHKYLTREIILLDGSGKPLLALRPQILSMHDRWNAYSVEDCPNDRSKVPIFSVRRCAILQNTDSSEVFIGCSKTDNNRLIPSFAIDGCFEKRCCRITDSKGKEVAKISRKKNSGEVPVMLSDDVFSLILHPGVDCQIIMALVVIMDRICHKSFTPIMCH</sequence>
<dbReference type="AlphaFoldDB" id="A0A9Q0C3M8"/>
<dbReference type="Proteomes" id="UP001151287">
    <property type="component" value="Unassembled WGS sequence"/>
</dbReference>
<dbReference type="InterPro" id="IPR038595">
    <property type="entry name" value="LOR_sf"/>
</dbReference>
<organism evidence="2 3">
    <name type="scientific">Rhynchospora breviuscula</name>
    <dbReference type="NCBI Taxonomy" id="2022672"/>
    <lineage>
        <taxon>Eukaryota</taxon>
        <taxon>Viridiplantae</taxon>
        <taxon>Streptophyta</taxon>
        <taxon>Embryophyta</taxon>
        <taxon>Tracheophyta</taxon>
        <taxon>Spermatophyta</taxon>
        <taxon>Magnoliopsida</taxon>
        <taxon>Liliopsida</taxon>
        <taxon>Poales</taxon>
        <taxon>Cyperaceae</taxon>
        <taxon>Cyperoideae</taxon>
        <taxon>Rhynchosporeae</taxon>
        <taxon>Rhynchospora</taxon>
    </lineage>
</organism>
<dbReference type="Pfam" id="PF04525">
    <property type="entry name" value="LOR"/>
    <property type="match status" value="1"/>
</dbReference>
<dbReference type="Gene3D" id="2.40.160.200">
    <property type="entry name" value="LURP1-related"/>
    <property type="match status" value="1"/>
</dbReference>
<keyword evidence="3" id="KW-1185">Reference proteome</keyword>
<proteinExistence type="inferred from homology"/>
<dbReference type="OrthoDB" id="680369at2759"/>
<reference evidence="2" key="1">
    <citation type="journal article" date="2022" name="Cell">
        <title>Repeat-based holocentromeres influence genome architecture and karyotype evolution.</title>
        <authorList>
            <person name="Hofstatter P.G."/>
            <person name="Thangavel G."/>
            <person name="Lux T."/>
            <person name="Neumann P."/>
            <person name="Vondrak T."/>
            <person name="Novak P."/>
            <person name="Zhang M."/>
            <person name="Costa L."/>
            <person name="Castellani M."/>
            <person name="Scott A."/>
            <person name="Toegelov H."/>
            <person name="Fuchs J."/>
            <person name="Mata-Sucre Y."/>
            <person name="Dias Y."/>
            <person name="Vanzela A.L.L."/>
            <person name="Huettel B."/>
            <person name="Almeida C.C.S."/>
            <person name="Simkova H."/>
            <person name="Souza G."/>
            <person name="Pedrosa-Harand A."/>
            <person name="Macas J."/>
            <person name="Mayer K.F.X."/>
            <person name="Houben A."/>
            <person name="Marques A."/>
        </authorList>
    </citation>
    <scope>NUCLEOTIDE SEQUENCE</scope>
    <source>
        <strain evidence="2">RhyBre1mFocal</strain>
    </source>
</reference>
<protein>
    <submittedName>
        <fullName evidence="2">Uncharacterized protein</fullName>
    </submittedName>
</protein>
<gene>
    <name evidence="2" type="ORF">LUZ63_018005</name>
</gene>
<comment type="caution">
    <text evidence="2">The sequence shown here is derived from an EMBL/GenBank/DDBJ whole genome shotgun (WGS) entry which is preliminary data.</text>
</comment>
<dbReference type="InterPro" id="IPR007612">
    <property type="entry name" value="LOR"/>
</dbReference>
<comment type="similarity">
    <text evidence="1">Belongs to the LOR family.</text>
</comment>
<name>A0A9Q0C3M8_9POAL</name>
<dbReference type="EMBL" id="JAMQYH010000005">
    <property type="protein sequence ID" value="KAJ1686615.1"/>
    <property type="molecule type" value="Genomic_DNA"/>
</dbReference>
<dbReference type="PANTHER" id="PTHR31087">
    <property type="match status" value="1"/>
</dbReference>
<dbReference type="InterPro" id="IPR025659">
    <property type="entry name" value="Tubby-like_C"/>
</dbReference>
<dbReference type="PANTHER" id="PTHR31087:SF95">
    <property type="entry name" value="EXPRESSED PROTEIN"/>
    <property type="match status" value="1"/>
</dbReference>
<evidence type="ECO:0000256" key="1">
    <source>
        <dbReference type="ARBA" id="ARBA00005437"/>
    </source>
</evidence>
<evidence type="ECO:0000313" key="3">
    <source>
        <dbReference type="Proteomes" id="UP001151287"/>
    </source>
</evidence>
<dbReference type="SUPFAM" id="SSF54518">
    <property type="entry name" value="Tubby C-terminal domain-like"/>
    <property type="match status" value="1"/>
</dbReference>
<accession>A0A9Q0C3M8</accession>
<evidence type="ECO:0000313" key="2">
    <source>
        <dbReference type="EMBL" id="KAJ1686615.1"/>
    </source>
</evidence>